<accession>A0A4Q1KHC8</accession>
<evidence type="ECO:0000313" key="2">
    <source>
        <dbReference type="EMBL" id="RXR29153.1"/>
    </source>
</evidence>
<gene>
    <name evidence="2" type="ORF">EQG66_06560</name>
</gene>
<reference evidence="3" key="1">
    <citation type="submission" date="2019-01" db="EMBL/GenBank/DDBJ databases">
        <title>Cytophagaceae bacterium strain CAR-16.</title>
        <authorList>
            <person name="Chen W.-M."/>
        </authorList>
    </citation>
    <scope>NUCLEOTIDE SEQUENCE [LARGE SCALE GENOMIC DNA]</scope>
    <source>
        <strain evidence="3">CHR27</strain>
    </source>
</reference>
<dbReference type="Proteomes" id="UP000290958">
    <property type="component" value="Unassembled WGS sequence"/>
</dbReference>
<comment type="caution">
    <text evidence="2">The sequence shown here is derived from an EMBL/GenBank/DDBJ whole genome shotgun (WGS) entry which is preliminary data.</text>
</comment>
<evidence type="ECO:0000256" key="1">
    <source>
        <dbReference type="SAM" id="Phobius"/>
    </source>
</evidence>
<protein>
    <submittedName>
        <fullName evidence="2">Uncharacterized protein</fullName>
    </submittedName>
</protein>
<dbReference type="EMBL" id="SBKP01000005">
    <property type="protein sequence ID" value="RXR29153.1"/>
    <property type="molecule type" value="Genomic_DNA"/>
</dbReference>
<organism evidence="2 3">
    <name type="scientific">Sphingobium fluviale</name>
    <dbReference type="NCBI Taxonomy" id="2506423"/>
    <lineage>
        <taxon>Bacteria</taxon>
        <taxon>Pseudomonadati</taxon>
        <taxon>Pseudomonadota</taxon>
        <taxon>Alphaproteobacteria</taxon>
        <taxon>Sphingomonadales</taxon>
        <taxon>Sphingomonadaceae</taxon>
        <taxon>Sphingobium</taxon>
    </lineage>
</organism>
<dbReference type="AlphaFoldDB" id="A0A4Q1KHC8"/>
<evidence type="ECO:0000313" key="3">
    <source>
        <dbReference type="Proteomes" id="UP000290958"/>
    </source>
</evidence>
<name>A0A4Q1KHC8_9SPHN</name>
<sequence length="255" mass="28107">MSATEITSAPTKDQAAAPVTEHVTAAYTPAASIPLTLHPDKYQLRELSAQELTANASVWMAAAAVLTLVITSLGTFFIWGQVRLTRKAVEEAVAGTEATREANAIARQTGEAQVRCYLSPKEVQFCIDNLAIPHVRMNFLNSGQSPARNFRWVFQVRVKVMPDGWDWENQPREPGGGRDIPAQQEETVELAIVDEKPISQGNLSDLLLEPEARITVSIKAIWDDVFGTEWSETWLFQATAATGVDVYVAMFPDFT</sequence>
<keyword evidence="1" id="KW-0812">Transmembrane</keyword>
<keyword evidence="1" id="KW-1133">Transmembrane helix</keyword>
<proteinExistence type="predicted"/>
<dbReference type="OrthoDB" id="7596683at2"/>
<keyword evidence="3" id="KW-1185">Reference proteome</keyword>
<feature type="transmembrane region" description="Helical" evidence="1">
    <location>
        <begin position="58"/>
        <end position="79"/>
    </location>
</feature>
<keyword evidence="1" id="KW-0472">Membrane</keyword>
<dbReference type="RefSeq" id="WP_129403800.1">
    <property type="nucleotide sequence ID" value="NZ_SBKP01000005.1"/>
</dbReference>